<name>A0ABU3P794_9BURK</name>
<reference evidence="3" key="1">
    <citation type="submission" date="2023-09" db="EMBL/GenBank/DDBJ databases">
        <title>Paucibacter sp. APW11 Genome sequencing and assembly.</title>
        <authorList>
            <person name="Kim I."/>
        </authorList>
    </citation>
    <scope>NUCLEOTIDE SEQUENCE</scope>
    <source>
        <strain evidence="3">APW11</strain>
    </source>
</reference>
<feature type="domain" description="Ice-binding protein C-terminal" evidence="2">
    <location>
        <begin position="186"/>
        <end position="208"/>
    </location>
</feature>
<dbReference type="NCBIfam" id="TIGR03382">
    <property type="entry name" value="GC_trans_RRR"/>
    <property type="match status" value="1"/>
</dbReference>
<dbReference type="EMBL" id="JAVXZY010000001">
    <property type="protein sequence ID" value="MDT8998424.1"/>
    <property type="molecule type" value="Genomic_DNA"/>
</dbReference>
<comment type="caution">
    <text evidence="3">The sequence shown here is derived from an EMBL/GenBank/DDBJ whole genome shotgun (WGS) entry which is preliminary data.</text>
</comment>
<dbReference type="RefSeq" id="WP_315648755.1">
    <property type="nucleotide sequence ID" value="NZ_JAVXZY010000001.1"/>
</dbReference>
<evidence type="ECO:0000313" key="3">
    <source>
        <dbReference type="EMBL" id="MDT8998424.1"/>
    </source>
</evidence>
<keyword evidence="1" id="KW-0732">Signal</keyword>
<dbReference type="NCBIfam" id="TIGR02595">
    <property type="entry name" value="PEP_CTERM"/>
    <property type="match status" value="1"/>
</dbReference>
<accession>A0ABU3P794</accession>
<feature type="signal peptide" evidence="1">
    <location>
        <begin position="1"/>
        <end position="23"/>
    </location>
</feature>
<dbReference type="InterPro" id="IPR013424">
    <property type="entry name" value="Ice-binding_C"/>
</dbReference>
<feature type="chain" id="PRO_5045489578" evidence="1">
    <location>
        <begin position="24"/>
        <end position="210"/>
    </location>
</feature>
<organism evidence="3 4">
    <name type="scientific">Roseateles aquae</name>
    <dbReference type="NCBI Taxonomy" id="3077235"/>
    <lineage>
        <taxon>Bacteria</taxon>
        <taxon>Pseudomonadati</taxon>
        <taxon>Pseudomonadota</taxon>
        <taxon>Betaproteobacteria</taxon>
        <taxon>Burkholderiales</taxon>
        <taxon>Sphaerotilaceae</taxon>
        <taxon>Roseateles</taxon>
    </lineage>
</organism>
<protein>
    <submittedName>
        <fullName evidence="3">DVUA0089 family protein</fullName>
    </submittedName>
</protein>
<evidence type="ECO:0000256" key="1">
    <source>
        <dbReference type="SAM" id="SignalP"/>
    </source>
</evidence>
<dbReference type="Pfam" id="PF07589">
    <property type="entry name" value="PEP-CTERM"/>
    <property type="match status" value="1"/>
</dbReference>
<sequence>MHPSTVPMLAALALSLGLGSAQADSRSYSGSFQTDDELFTTSFTLTGDDLFSAISYSFAGGSNAAGSSIAAGGFAPVLALFEDQLGLVQLVRGSSTVCGAGSAIDPQSGFCWDARMSVSLTAGHYTLVLSQDGNEPLGQLLSDGYSQSGVPDYTGQFYLGQAGQHFVMVDGSQRSGAFALDIQAAAIPEPASAALLSLGLLALLRRRREQ</sequence>
<evidence type="ECO:0000313" key="4">
    <source>
        <dbReference type="Proteomes" id="UP001246372"/>
    </source>
</evidence>
<dbReference type="NCBIfam" id="NF038127">
    <property type="entry name" value="FDP_fam"/>
    <property type="match status" value="1"/>
</dbReference>
<dbReference type="Proteomes" id="UP001246372">
    <property type="component" value="Unassembled WGS sequence"/>
</dbReference>
<dbReference type="InterPro" id="IPR017756">
    <property type="entry name" value="TM_Gly-Cys-Arg_CS"/>
</dbReference>
<proteinExistence type="predicted"/>
<keyword evidence="4" id="KW-1185">Reference proteome</keyword>
<gene>
    <name evidence="3" type="ORF">RQP53_03945</name>
</gene>
<evidence type="ECO:0000259" key="2">
    <source>
        <dbReference type="Pfam" id="PF07589"/>
    </source>
</evidence>